<dbReference type="STRING" id="48936.NJ75_02654"/>
<dbReference type="PATRIC" id="fig|48936.3.peg.2661"/>
<protein>
    <submittedName>
        <fullName evidence="2">Uncharacterized protein</fullName>
    </submittedName>
</protein>
<reference evidence="2 3" key="1">
    <citation type="submission" date="2014-10" db="EMBL/GenBank/DDBJ databases">
        <title>Draft genome sequence of Novosphingobium subterraneum DSM 12447.</title>
        <authorList>
            <person name="Gan H.M."/>
            <person name="Gan H.Y."/>
            <person name="Savka M.A."/>
        </authorList>
    </citation>
    <scope>NUCLEOTIDE SEQUENCE [LARGE SCALE GENOMIC DNA]</scope>
    <source>
        <strain evidence="2 3">DSM 12447</strain>
    </source>
</reference>
<dbReference type="Proteomes" id="UP000031338">
    <property type="component" value="Unassembled WGS sequence"/>
</dbReference>
<organism evidence="2 3">
    <name type="scientific">Novosphingobium subterraneum</name>
    <dbReference type="NCBI Taxonomy" id="48936"/>
    <lineage>
        <taxon>Bacteria</taxon>
        <taxon>Pseudomonadati</taxon>
        <taxon>Pseudomonadota</taxon>
        <taxon>Alphaproteobacteria</taxon>
        <taxon>Sphingomonadales</taxon>
        <taxon>Sphingomonadaceae</taxon>
        <taxon>Novosphingobium</taxon>
    </lineage>
</organism>
<accession>A0A0B8ZR56</accession>
<comment type="caution">
    <text evidence="2">The sequence shown here is derived from an EMBL/GenBank/DDBJ whole genome shotgun (WGS) entry which is preliminary data.</text>
</comment>
<keyword evidence="1" id="KW-0472">Membrane</keyword>
<keyword evidence="3" id="KW-1185">Reference proteome</keyword>
<evidence type="ECO:0000256" key="1">
    <source>
        <dbReference type="SAM" id="Phobius"/>
    </source>
</evidence>
<dbReference type="EMBL" id="JRVC01000012">
    <property type="protein sequence ID" value="KHS45635.1"/>
    <property type="molecule type" value="Genomic_DNA"/>
</dbReference>
<feature type="transmembrane region" description="Helical" evidence="1">
    <location>
        <begin position="70"/>
        <end position="91"/>
    </location>
</feature>
<dbReference type="AlphaFoldDB" id="A0A0B8ZR56"/>
<keyword evidence="1" id="KW-0812">Transmembrane</keyword>
<sequence>MSGSPVLSAKLPSGVAESVAPNIAVPRPARQEDAPVRSPVHQLQEELMAGRFGQAEGDSPTESASGWVRFGLPLALSVLLWTVIFGFIQIISGPFVP</sequence>
<proteinExistence type="predicted"/>
<keyword evidence="1" id="KW-1133">Transmembrane helix</keyword>
<name>A0A0B8ZR56_9SPHN</name>
<evidence type="ECO:0000313" key="2">
    <source>
        <dbReference type="EMBL" id="KHS45635.1"/>
    </source>
</evidence>
<gene>
    <name evidence="2" type="ORF">NJ75_02654</name>
</gene>
<dbReference type="RefSeq" id="WP_156135793.1">
    <property type="nucleotide sequence ID" value="NZ_JRVC01000012.1"/>
</dbReference>
<evidence type="ECO:0000313" key="3">
    <source>
        <dbReference type="Proteomes" id="UP000031338"/>
    </source>
</evidence>